<evidence type="ECO:0000313" key="1">
    <source>
        <dbReference type="EMBL" id="OLF10500.1"/>
    </source>
</evidence>
<sequence>MLVAAFDHLIAPDRVFAAYGLANIAGAIPLTPGAGTPHGEAILTVLTWRLVNFWLPTPVGGLAFLSLRAGPLRGRARPHAPG</sequence>
<protein>
    <submittedName>
        <fullName evidence="1">Uncharacterized protein</fullName>
    </submittedName>
</protein>
<dbReference type="Proteomes" id="UP000185696">
    <property type="component" value="Unassembled WGS sequence"/>
</dbReference>
<gene>
    <name evidence="1" type="ORF">BLA60_15020</name>
</gene>
<reference evidence="1 2" key="1">
    <citation type="submission" date="2016-12" db="EMBL/GenBank/DDBJ databases">
        <title>The draft genome sequence of Actinophytocola xinjiangensis.</title>
        <authorList>
            <person name="Wang W."/>
            <person name="Yuan L."/>
        </authorList>
    </citation>
    <scope>NUCLEOTIDE SEQUENCE [LARGE SCALE GENOMIC DNA]</scope>
    <source>
        <strain evidence="1 2">CGMCC 4.4663</strain>
    </source>
</reference>
<name>A0A7Z0WLV3_9PSEU</name>
<dbReference type="EMBL" id="MSIF01000006">
    <property type="protein sequence ID" value="OLF10500.1"/>
    <property type="molecule type" value="Genomic_DNA"/>
</dbReference>
<dbReference type="AlphaFoldDB" id="A0A7Z0WLV3"/>
<keyword evidence="2" id="KW-1185">Reference proteome</keyword>
<evidence type="ECO:0000313" key="2">
    <source>
        <dbReference type="Proteomes" id="UP000185696"/>
    </source>
</evidence>
<comment type="caution">
    <text evidence="1">The sequence shown here is derived from an EMBL/GenBank/DDBJ whole genome shotgun (WGS) entry which is preliminary data.</text>
</comment>
<accession>A0A7Z0WLV3</accession>
<organism evidence="1 2">
    <name type="scientific">Actinophytocola xinjiangensis</name>
    <dbReference type="NCBI Taxonomy" id="485602"/>
    <lineage>
        <taxon>Bacteria</taxon>
        <taxon>Bacillati</taxon>
        <taxon>Actinomycetota</taxon>
        <taxon>Actinomycetes</taxon>
        <taxon>Pseudonocardiales</taxon>
        <taxon>Pseudonocardiaceae</taxon>
    </lineage>
</organism>
<proteinExistence type="predicted"/>